<comment type="caution">
    <text evidence="2">The sequence shown here is derived from an EMBL/GenBank/DDBJ whole genome shotgun (WGS) entry which is preliminary data.</text>
</comment>
<gene>
    <name evidence="2" type="ORF">COV24_01290</name>
</gene>
<protein>
    <submittedName>
        <fullName evidence="2">Uncharacterized protein</fullName>
    </submittedName>
</protein>
<sequence>MTQKRNNQESGLIVGFLLGFVAYMAYDVWRDEDKKQKVKKDIKKVSKELSPYIEELKLKVESNESLQDTVKNIDKRFGTDLYSYITSDLKKSEEKKIIKPDTKASDAVKRVKKFFNIK</sequence>
<evidence type="ECO:0000256" key="1">
    <source>
        <dbReference type="SAM" id="Phobius"/>
    </source>
</evidence>
<keyword evidence="1" id="KW-0812">Transmembrane</keyword>
<evidence type="ECO:0000313" key="3">
    <source>
        <dbReference type="Proteomes" id="UP000230214"/>
    </source>
</evidence>
<organism evidence="2 3">
    <name type="scientific">candidate division WWE3 bacterium CG10_big_fil_rev_8_21_14_0_10_32_10</name>
    <dbReference type="NCBI Taxonomy" id="1975090"/>
    <lineage>
        <taxon>Bacteria</taxon>
        <taxon>Katanobacteria</taxon>
    </lineage>
</organism>
<accession>A0A2H0RAW3</accession>
<dbReference type="AlphaFoldDB" id="A0A2H0RAW3"/>
<keyword evidence="1" id="KW-1133">Transmembrane helix</keyword>
<dbReference type="Proteomes" id="UP000230214">
    <property type="component" value="Unassembled WGS sequence"/>
</dbReference>
<proteinExistence type="predicted"/>
<feature type="transmembrane region" description="Helical" evidence="1">
    <location>
        <begin position="12"/>
        <end position="29"/>
    </location>
</feature>
<dbReference type="EMBL" id="PCXU01000013">
    <property type="protein sequence ID" value="PIR43673.1"/>
    <property type="molecule type" value="Genomic_DNA"/>
</dbReference>
<keyword evidence="1" id="KW-0472">Membrane</keyword>
<evidence type="ECO:0000313" key="2">
    <source>
        <dbReference type="EMBL" id="PIR43673.1"/>
    </source>
</evidence>
<name>A0A2H0RAW3_UNCKA</name>
<reference evidence="2 3" key="1">
    <citation type="submission" date="2017-09" db="EMBL/GenBank/DDBJ databases">
        <title>Depth-based differentiation of microbial function through sediment-hosted aquifers and enrichment of novel symbionts in the deep terrestrial subsurface.</title>
        <authorList>
            <person name="Probst A.J."/>
            <person name="Ladd B."/>
            <person name="Jarett J.K."/>
            <person name="Geller-Mcgrath D.E."/>
            <person name="Sieber C.M."/>
            <person name="Emerson J.B."/>
            <person name="Anantharaman K."/>
            <person name="Thomas B.C."/>
            <person name="Malmstrom R."/>
            <person name="Stieglmeier M."/>
            <person name="Klingl A."/>
            <person name="Woyke T."/>
            <person name="Ryan C.M."/>
            <person name="Banfield J.F."/>
        </authorList>
    </citation>
    <scope>NUCLEOTIDE SEQUENCE [LARGE SCALE GENOMIC DNA]</scope>
    <source>
        <strain evidence="2">CG10_big_fil_rev_8_21_14_0_10_32_10</strain>
    </source>
</reference>